<comment type="caution">
    <text evidence="1">The sequence shown here is derived from an EMBL/GenBank/DDBJ whole genome shotgun (WGS) entry which is preliminary data.</text>
</comment>
<name>A0A9D4J5G6_DREPO</name>
<sequence length="252" mass="29044">MHIVFHCRKSNLVVVDFNTKSEESACSRIEKAFKILESNHVHTLVFLYSGHNGNLGFQIGRTSSQDERSEYLFYHMNELCKCINEFNGLEKVIVFLDCCCPKPLNVLDHICLIQFNATGPNDKTKFISVEGSIFTRFLVQAFTMKASGEKCKLQDCDCSITGDFITLGLLWDYILRHRQHGGMEEMIPYQNTKNIRWDTMFLAYNYNFKVKFCFNVRAPDANINQMIKVLPSQLTEFRAFKPDILLPACFGT</sequence>
<organism evidence="1 2">
    <name type="scientific">Dreissena polymorpha</name>
    <name type="common">Zebra mussel</name>
    <name type="synonym">Mytilus polymorpha</name>
    <dbReference type="NCBI Taxonomy" id="45954"/>
    <lineage>
        <taxon>Eukaryota</taxon>
        <taxon>Metazoa</taxon>
        <taxon>Spiralia</taxon>
        <taxon>Lophotrochozoa</taxon>
        <taxon>Mollusca</taxon>
        <taxon>Bivalvia</taxon>
        <taxon>Autobranchia</taxon>
        <taxon>Heteroconchia</taxon>
        <taxon>Euheterodonta</taxon>
        <taxon>Imparidentia</taxon>
        <taxon>Neoheterodontei</taxon>
        <taxon>Myida</taxon>
        <taxon>Dreissenoidea</taxon>
        <taxon>Dreissenidae</taxon>
        <taxon>Dreissena</taxon>
    </lineage>
</organism>
<accession>A0A9D4J5G6</accession>
<dbReference type="AlphaFoldDB" id="A0A9D4J5G6"/>
<gene>
    <name evidence="1" type="ORF">DPMN_154159</name>
</gene>
<reference evidence="1" key="1">
    <citation type="journal article" date="2019" name="bioRxiv">
        <title>The Genome of the Zebra Mussel, Dreissena polymorpha: A Resource for Invasive Species Research.</title>
        <authorList>
            <person name="McCartney M.A."/>
            <person name="Auch B."/>
            <person name="Kono T."/>
            <person name="Mallez S."/>
            <person name="Zhang Y."/>
            <person name="Obille A."/>
            <person name="Becker A."/>
            <person name="Abrahante J.E."/>
            <person name="Garbe J."/>
            <person name="Badalamenti J.P."/>
            <person name="Herman A."/>
            <person name="Mangelson H."/>
            <person name="Liachko I."/>
            <person name="Sullivan S."/>
            <person name="Sone E.D."/>
            <person name="Koren S."/>
            <person name="Silverstein K.A.T."/>
            <person name="Beckman K.B."/>
            <person name="Gohl D.M."/>
        </authorList>
    </citation>
    <scope>NUCLEOTIDE SEQUENCE</scope>
    <source>
        <strain evidence="1">Duluth1</strain>
        <tissue evidence="1">Whole animal</tissue>
    </source>
</reference>
<evidence type="ECO:0000313" key="2">
    <source>
        <dbReference type="Proteomes" id="UP000828390"/>
    </source>
</evidence>
<protein>
    <submittedName>
        <fullName evidence="1">Uncharacterized protein</fullName>
    </submittedName>
</protein>
<evidence type="ECO:0000313" key="1">
    <source>
        <dbReference type="EMBL" id="KAH3800526.1"/>
    </source>
</evidence>
<proteinExistence type="predicted"/>
<dbReference type="EMBL" id="JAIWYP010000007">
    <property type="protein sequence ID" value="KAH3800526.1"/>
    <property type="molecule type" value="Genomic_DNA"/>
</dbReference>
<reference evidence="1" key="2">
    <citation type="submission" date="2020-11" db="EMBL/GenBank/DDBJ databases">
        <authorList>
            <person name="McCartney M.A."/>
            <person name="Auch B."/>
            <person name="Kono T."/>
            <person name="Mallez S."/>
            <person name="Becker A."/>
            <person name="Gohl D.M."/>
            <person name="Silverstein K.A.T."/>
            <person name="Koren S."/>
            <person name="Bechman K.B."/>
            <person name="Herman A."/>
            <person name="Abrahante J.E."/>
            <person name="Garbe J."/>
        </authorList>
    </citation>
    <scope>NUCLEOTIDE SEQUENCE</scope>
    <source>
        <strain evidence="1">Duluth1</strain>
        <tissue evidence="1">Whole animal</tissue>
    </source>
</reference>
<keyword evidence="2" id="KW-1185">Reference proteome</keyword>
<dbReference type="Proteomes" id="UP000828390">
    <property type="component" value="Unassembled WGS sequence"/>
</dbReference>